<name>A0A8J7W257_9FIRM</name>
<dbReference type="Pfam" id="PF24829">
    <property type="entry name" value="Phage_connect_2"/>
    <property type="match status" value="1"/>
</dbReference>
<dbReference type="Proteomes" id="UP000675664">
    <property type="component" value="Unassembled WGS sequence"/>
</dbReference>
<organism evidence="1 2">
    <name type="scientific">Sinanaerobacter chloroacetimidivorans</name>
    <dbReference type="NCBI Taxonomy" id="2818044"/>
    <lineage>
        <taxon>Bacteria</taxon>
        <taxon>Bacillati</taxon>
        <taxon>Bacillota</taxon>
        <taxon>Clostridia</taxon>
        <taxon>Peptostreptococcales</taxon>
        <taxon>Anaerovoracaceae</taxon>
        <taxon>Sinanaerobacter</taxon>
    </lineage>
</organism>
<reference evidence="1" key="2">
    <citation type="submission" date="2021-04" db="EMBL/GenBank/DDBJ databases">
        <authorList>
            <person name="Liu J."/>
        </authorList>
    </citation>
    <scope>NUCLEOTIDE SEQUENCE</scope>
    <source>
        <strain evidence="1">BAD-6</strain>
    </source>
</reference>
<accession>A0A8J7W257</accession>
<reference evidence="1" key="1">
    <citation type="submission" date="2021-04" db="EMBL/GenBank/DDBJ databases">
        <title>Sinoanaerobacter chloroacetimidivorans sp. nov., an obligate anaerobic bacterium isolated from anaerobic sludge.</title>
        <authorList>
            <person name="Bao Y."/>
        </authorList>
    </citation>
    <scope>NUCLEOTIDE SEQUENCE</scope>
    <source>
        <strain evidence="1">BAD-6</strain>
    </source>
</reference>
<dbReference type="InterPro" id="IPR056951">
    <property type="entry name" value="Phage_connect_2"/>
</dbReference>
<dbReference type="AlphaFoldDB" id="A0A8J7W257"/>
<sequence>MAILDIVKTSLRISIFNTDFNDEINNLIEECQDDLGASGINPDALLNIDTDGNLRRVITLYCKAFFGLENPDKDWYLNQYNNKKAEMLNQITQYGVGDTSV</sequence>
<comment type="caution">
    <text evidence="1">The sequence shown here is derived from an EMBL/GenBank/DDBJ whole genome shotgun (WGS) entry which is preliminary data.</text>
</comment>
<protein>
    <submittedName>
        <fullName evidence="1">DNA-packaging protein</fullName>
    </submittedName>
</protein>
<dbReference type="RefSeq" id="WP_227019179.1">
    <property type="nucleotide sequence ID" value="NZ_JAGSND010000010.1"/>
</dbReference>
<proteinExistence type="predicted"/>
<keyword evidence="2" id="KW-1185">Reference proteome</keyword>
<dbReference type="EMBL" id="JAGSND010000010">
    <property type="protein sequence ID" value="MBR0599044.1"/>
    <property type="molecule type" value="Genomic_DNA"/>
</dbReference>
<gene>
    <name evidence="1" type="ORF">KCX82_14235</name>
</gene>
<evidence type="ECO:0000313" key="1">
    <source>
        <dbReference type="EMBL" id="MBR0599044.1"/>
    </source>
</evidence>
<evidence type="ECO:0000313" key="2">
    <source>
        <dbReference type="Proteomes" id="UP000675664"/>
    </source>
</evidence>